<dbReference type="GO" id="GO:0005524">
    <property type="term" value="F:ATP binding"/>
    <property type="evidence" value="ECO:0007669"/>
    <property type="project" value="UniProtKB-KW"/>
</dbReference>
<proteinExistence type="predicted"/>
<keyword evidence="10" id="KW-1185">Reference proteome</keyword>
<dbReference type="PANTHER" id="PTHR39560:SF1">
    <property type="entry name" value="PROTEIN ADENYLYLTRANSFERASE FIC-RELATED"/>
    <property type="match status" value="1"/>
</dbReference>
<dbReference type="EMBL" id="JACNEP010000006">
    <property type="protein sequence ID" value="MBC3766144.1"/>
    <property type="molecule type" value="Genomic_DNA"/>
</dbReference>
<reference evidence="9" key="1">
    <citation type="journal article" date="2018" name="Int. J. Syst. Evol. Microbiol.">
        <title>Neptunicella marina gen. nov., sp. nov., isolated from surface seawater.</title>
        <authorList>
            <person name="Liu X."/>
            <person name="Lai Q."/>
            <person name="Du Y."/>
            <person name="Zhang X."/>
            <person name="Liu Z."/>
            <person name="Sun F."/>
            <person name="Shao Z."/>
        </authorList>
    </citation>
    <scope>NUCLEOTIDE SEQUENCE</scope>
    <source>
        <strain evidence="9">S27-2</strain>
    </source>
</reference>
<accession>A0A8J6ITV0</accession>
<dbReference type="Proteomes" id="UP000601768">
    <property type="component" value="Unassembled WGS sequence"/>
</dbReference>
<comment type="catalytic activity">
    <reaction evidence="7">
        <text>L-tyrosyl-[protein] + ATP = O-(5'-adenylyl)-L-tyrosyl-[protein] + diphosphate</text>
        <dbReference type="Rhea" id="RHEA:54288"/>
        <dbReference type="Rhea" id="RHEA-COMP:10136"/>
        <dbReference type="Rhea" id="RHEA-COMP:13846"/>
        <dbReference type="ChEBI" id="CHEBI:30616"/>
        <dbReference type="ChEBI" id="CHEBI:33019"/>
        <dbReference type="ChEBI" id="CHEBI:46858"/>
        <dbReference type="ChEBI" id="CHEBI:83624"/>
        <dbReference type="EC" id="2.7.7.108"/>
    </reaction>
</comment>
<protein>
    <recommendedName>
        <fullName evidence="5">protein adenylyltransferase</fullName>
        <ecNumber evidence="5">2.7.7.108</ecNumber>
    </recommendedName>
</protein>
<dbReference type="PROSITE" id="PS51459">
    <property type="entry name" value="FIDO"/>
    <property type="match status" value="1"/>
</dbReference>
<comment type="caution">
    <text evidence="9">The sequence shown here is derived from an EMBL/GenBank/DDBJ whole genome shotgun (WGS) entry which is preliminary data.</text>
</comment>
<evidence type="ECO:0000256" key="2">
    <source>
        <dbReference type="ARBA" id="ARBA00022695"/>
    </source>
</evidence>
<dbReference type="GO" id="GO:0051302">
    <property type="term" value="P:regulation of cell division"/>
    <property type="evidence" value="ECO:0007669"/>
    <property type="project" value="TreeGrafter"/>
</dbReference>
<evidence type="ECO:0000256" key="3">
    <source>
        <dbReference type="ARBA" id="ARBA00022741"/>
    </source>
</evidence>
<dbReference type="InterPro" id="IPR036597">
    <property type="entry name" value="Fido-like_dom_sf"/>
</dbReference>
<keyword evidence="4" id="KW-0067">ATP-binding</keyword>
<feature type="domain" description="Fido" evidence="8">
    <location>
        <begin position="57"/>
        <end position="192"/>
    </location>
</feature>
<evidence type="ECO:0000256" key="6">
    <source>
        <dbReference type="ARBA" id="ARBA00047939"/>
    </source>
</evidence>
<comment type="catalytic activity">
    <reaction evidence="6">
        <text>L-threonyl-[protein] + ATP = 3-O-(5'-adenylyl)-L-threonyl-[protein] + diphosphate</text>
        <dbReference type="Rhea" id="RHEA:54292"/>
        <dbReference type="Rhea" id="RHEA-COMP:11060"/>
        <dbReference type="Rhea" id="RHEA-COMP:13847"/>
        <dbReference type="ChEBI" id="CHEBI:30013"/>
        <dbReference type="ChEBI" id="CHEBI:30616"/>
        <dbReference type="ChEBI" id="CHEBI:33019"/>
        <dbReference type="ChEBI" id="CHEBI:138113"/>
        <dbReference type="EC" id="2.7.7.108"/>
    </reaction>
</comment>
<evidence type="ECO:0000256" key="4">
    <source>
        <dbReference type="ARBA" id="ARBA00022840"/>
    </source>
</evidence>
<evidence type="ECO:0000259" key="8">
    <source>
        <dbReference type="PROSITE" id="PS51459"/>
    </source>
</evidence>
<dbReference type="RefSeq" id="WP_186506615.1">
    <property type="nucleotide sequence ID" value="NZ_JACNEP010000006.1"/>
</dbReference>
<evidence type="ECO:0000313" key="10">
    <source>
        <dbReference type="Proteomes" id="UP000601768"/>
    </source>
</evidence>
<dbReference type="InterPro" id="IPR003812">
    <property type="entry name" value="Fido"/>
</dbReference>
<evidence type="ECO:0000256" key="7">
    <source>
        <dbReference type="ARBA" id="ARBA00048696"/>
    </source>
</evidence>
<dbReference type="Gene3D" id="1.10.3290.10">
    <property type="entry name" value="Fido-like domain"/>
    <property type="match status" value="1"/>
</dbReference>
<gene>
    <name evidence="9" type="ORF">H8B19_09650</name>
</gene>
<dbReference type="GO" id="GO:0070733">
    <property type="term" value="F:AMPylase activity"/>
    <property type="evidence" value="ECO:0007669"/>
    <property type="project" value="UniProtKB-EC"/>
</dbReference>
<evidence type="ECO:0000256" key="5">
    <source>
        <dbReference type="ARBA" id="ARBA00034531"/>
    </source>
</evidence>
<sequence length="198" mass="23018">MHDKYGAEFDGYCYPDTTVLVNLLNIRNQEHLTQAETEFTIERYRSYSAPVLSAKSFTFQHFKQLHKHLFQDLYPWAGQIRTIDISKGHTRFCTCSRIEPEAKKLFSTTPDLFKISSRDRLIKAVADLYCEINLLHPFRDGNGRTQRFFFEELLFTLGYELVWPKISADDWMDANVAAVNLNLTLLENIFHTAIQQGG</sequence>
<dbReference type="EC" id="2.7.7.108" evidence="5"/>
<dbReference type="SUPFAM" id="SSF140931">
    <property type="entry name" value="Fic-like"/>
    <property type="match status" value="1"/>
</dbReference>
<reference evidence="9" key="2">
    <citation type="submission" date="2020-08" db="EMBL/GenBank/DDBJ databases">
        <authorList>
            <person name="Lai Q."/>
        </authorList>
    </citation>
    <scope>NUCLEOTIDE SEQUENCE</scope>
    <source>
        <strain evidence="9">S27-2</strain>
    </source>
</reference>
<evidence type="ECO:0000313" key="9">
    <source>
        <dbReference type="EMBL" id="MBC3766144.1"/>
    </source>
</evidence>
<keyword evidence="2" id="KW-0548">Nucleotidyltransferase</keyword>
<evidence type="ECO:0000256" key="1">
    <source>
        <dbReference type="ARBA" id="ARBA00022679"/>
    </source>
</evidence>
<dbReference type="AlphaFoldDB" id="A0A8J6ITV0"/>
<organism evidence="9 10">
    <name type="scientific">Neptunicella marina</name>
    <dbReference type="NCBI Taxonomy" id="2125989"/>
    <lineage>
        <taxon>Bacteria</taxon>
        <taxon>Pseudomonadati</taxon>
        <taxon>Pseudomonadota</taxon>
        <taxon>Gammaproteobacteria</taxon>
        <taxon>Alteromonadales</taxon>
        <taxon>Alteromonadaceae</taxon>
        <taxon>Neptunicella</taxon>
    </lineage>
</organism>
<dbReference type="Pfam" id="PF02661">
    <property type="entry name" value="Fic"/>
    <property type="match status" value="1"/>
</dbReference>
<keyword evidence="3" id="KW-0547">Nucleotide-binding</keyword>
<keyword evidence="1" id="KW-0808">Transferase</keyword>
<dbReference type="PANTHER" id="PTHR39560">
    <property type="entry name" value="PROTEIN ADENYLYLTRANSFERASE FIC-RELATED"/>
    <property type="match status" value="1"/>
</dbReference>
<name>A0A8J6ITV0_9ALTE</name>